<dbReference type="GO" id="GO:0016020">
    <property type="term" value="C:membrane"/>
    <property type="evidence" value="ECO:0007669"/>
    <property type="project" value="UniProtKB-SubCell"/>
</dbReference>
<evidence type="ECO:0000256" key="3">
    <source>
        <dbReference type="ARBA" id="ARBA00007931"/>
    </source>
</evidence>
<keyword evidence="5 11" id="KW-0812">Transmembrane</keyword>
<evidence type="ECO:0000256" key="6">
    <source>
        <dbReference type="ARBA" id="ARBA00022801"/>
    </source>
</evidence>
<name>A0A7V4E1S8_UNCW3</name>
<evidence type="ECO:0000256" key="9">
    <source>
        <dbReference type="ARBA" id="ARBA00023049"/>
    </source>
</evidence>
<keyword evidence="10 11" id="KW-0472">Membrane</keyword>
<sequence>MVGGLIIGKYPISSLGGPILIGKVAMESAKMGFDVLILFVAFISVQLAIINILPIPLFDGGQLLIFTGERIFKRKLSKNVQIIIQAIGFAIVLALMLLVTFMDIKRILK</sequence>
<dbReference type="InterPro" id="IPR008915">
    <property type="entry name" value="Peptidase_M50"/>
</dbReference>
<comment type="subcellular location">
    <subcellularLocation>
        <location evidence="2">Membrane</location>
        <topology evidence="2">Multi-pass membrane protein</topology>
    </subcellularLocation>
</comment>
<dbReference type="Pfam" id="PF02163">
    <property type="entry name" value="Peptidase_M50"/>
    <property type="match status" value="1"/>
</dbReference>
<evidence type="ECO:0000256" key="2">
    <source>
        <dbReference type="ARBA" id="ARBA00004141"/>
    </source>
</evidence>
<protein>
    <recommendedName>
        <fullName evidence="12">Peptidase M50 domain-containing protein</fullName>
    </recommendedName>
</protein>
<evidence type="ECO:0000256" key="5">
    <source>
        <dbReference type="ARBA" id="ARBA00022692"/>
    </source>
</evidence>
<comment type="cofactor">
    <cofactor evidence="1">
        <name>Zn(2+)</name>
        <dbReference type="ChEBI" id="CHEBI:29105"/>
    </cofactor>
</comment>
<feature type="transmembrane region" description="Helical" evidence="11">
    <location>
        <begin position="35"/>
        <end position="58"/>
    </location>
</feature>
<dbReference type="PANTHER" id="PTHR42837">
    <property type="entry name" value="REGULATOR OF SIGMA-E PROTEASE RSEP"/>
    <property type="match status" value="1"/>
</dbReference>
<gene>
    <name evidence="13" type="ORF">ENU72_00345</name>
</gene>
<organism evidence="13">
    <name type="scientific">candidate division WOR-3 bacterium</name>
    <dbReference type="NCBI Taxonomy" id="2052148"/>
    <lineage>
        <taxon>Bacteria</taxon>
        <taxon>Bacteria division WOR-3</taxon>
    </lineage>
</organism>
<keyword evidence="6" id="KW-0378">Hydrolase</keyword>
<dbReference type="GO" id="GO:0006508">
    <property type="term" value="P:proteolysis"/>
    <property type="evidence" value="ECO:0007669"/>
    <property type="project" value="UniProtKB-KW"/>
</dbReference>
<evidence type="ECO:0000256" key="7">
    <source>
        <dbReference type="ARBA" id="ARBA00022833"/>
    </source>
</evidence>
<proteinExistence type="inferred from homology"/>
<comment type="similarity">
    <text evidence="3">Belongs to the peptidase M50B family.</text>
</comment>
<dbReference type="GO" id="GO:0004222">
    <property type="term" value="F:metalloendopeptidase activity"/>
    <property type="evidence" value="ECO:0007669"/>
    <property type="project" value="InterPro"/>
</dbReference>
<evidence type="ECO:0000313" key="13">
    <source>
        <dbReference type="EMBL" id="HGK53461.1"/>
    </source>
</evidence>
<feature type="domain" description="Peptidase M50" evidence="12">
    <location>
        <begin position="3"/>
        <end position="95"/>
    </location>
</feature>
<feature type="transmembrane region" description="Helical" evidence="11">
    <location>
        <begin position="82"/>
        <end position="104"/>
    </location>
</feature>
<accession>A0A7V4E1S8</accession>
<dbReference type="AlphaFoldDB" id="A0A7V4E1S8"/>
<evidence type="ECO:0000256" key="11">
    <source>
        <dbReference type="SAM" id="Phobius"/>
    </source>
</evidence>
<keyword evidence="9" id="KW-0482">Metalloprotease</keyword>
<dbReference type="PANTHER" id="PTHR42837:SF2">
    <property type="entry name" value="MEMBRANE METALLOPROTEASE ARASP2, CHLOROPLASTIC-RELATED"/>
    <property type="match status" value="1"/>
</dbReference>
<comment type="caution">
    <text evidence="13">The sequence shown here is derived from an EMBL/GenBank/DDBJ whole genome shotgun (WGS) entry which is preliminary data.</text>
</comment>
<dbReference type="InterPro" id="IPR004387">
    <property type="entry name" value="Pept_M50_Zn"/>
</dbReference>
<evidence type="ECO:0000256" key="1">
    <source>
        <dbReference type="ARBA" id="ARBA00001947"/>
    </source>
</evidence>
<keyword evidence="7" id="KW-0862">Zinc</keyword>
<evidence type="ECO:0000256" key="4">
    <source>
        <dbReference type="ARBA" id="ARBA00022670"/>
    </source>
</evidence>
<keyword evidence="4" id="KW-0645">Protease</keyword>
<keyword evidence="8 11" id="KW-1133">Transmembrane helix</keyword>
<evidence type="ECO:0000259" key="12">
    <source>
        <dbReference type="Pfam" id="PF02163"/>
    </source>
</evidence>
<evidence type="ECO:0000256" key="10">
    <source>
        <dbReference type="ARBA" id="ARBA00023136"/>
    </source>
</evidence>
<evidence type="ECO:0000256" key="8">
    <source>
        <dbReference type="ARBA" id="ARBA00022989"/>
    </source>
</evidence>
<dbReference type="EMBL" id="DTDP01000013">
    <property type="protein sequence ID" value="HGK53461.1"/>
    <property type="molecule type" value="Genomic_DNA"/>
</dbReference>
<reference evidence="13" key="1">
    <citation type="journal article" date="2020" name="mSystems">
        <title>Genome- and Community-Level Interaction Insights into Carbon Utilization and Element Cycling Functions of Hydrothermarchaeota in Hydrothermal Sediment.</title>
        <authorList>
            <person name="Zhou Z."/>
            <person name="Liu Y."/>
            <person name="Xu W."/>
            <person name="Pan J."/>
            <person name="Luo Z.H."/>
            <person name="Li M."/>
        </authorList>
    </citation>
    <scope>NUCLEOTIDE SEQUENCE [LARGE SCALE GENOMIC DNA]</scope>
    <source>
        <strain evidence="13">SpSt-695</strain>
    </source>
</reference>